<keyword evidence="10" id="KW-1185">Reference proteome</keyword>
<dbReference type="GO" id="GO:0006351">
    <property type="term" value="P:DNA-templated transcription"/>
    <property type="evidence" value="ECO:0007669"/>
    <property type="project" value="InterPro"/>
</dbReference>
<dbReference type="InterPro" id="IPR007759">
    <property type="entry name" value="Asxl_HARE-HTH"/>
</dbReference>
<gene>
    <name evidence="6" type="primary">rpoE</name>
    <name evidence="9" type="ORF">BG262_02195</name>
</gene>
<protein>
    <recommendedName>
        <fullName evidence="6">Probable DNA-directed RNA polymerase subunit delta</fullName>
    </recommendedName>
    <alternativeName>
        <fullName evidence="6">RNAP delta factor</fullName>
    </alternativeName>
</protein>
<proteinExistence type="inferred from homology"/>
<dbReference type="GO" id="GO:0006355">
    <property type="term" value="P:regulation of DNA-templated transcription"/>
    <property type="evidence" value="ECO:0007669"/>
    <property type="project" value="UniProtKB-UniRule"/>
</dbReference>
<feature type="domain" description="HTH HARE-type" evidence="8">
    <location>
        <begin position="14"/>
        <end position="81"/>
    </location>
</feature>
<dbReference type="RefSeq" id="WP_070787767.1">
    <property type="nucleotide sequence ID" value="NZ_CP075561.1"/>
</dbReference>
<evidence type="ECO:0000256" key="3">
    <source>
        <dbReference type="ARBA" id="ARBA00022679"/>
    </source>
</evidence>
<comment type="caution">
    <text evidence="9">The sequence shown here is derived from an EMBL/GenBank/DDBJ whole genome shotgun (WGS) entry which is preliminary data.</text>
</comment>
<dbReference type="PROSITE" id="PS51913">
    <property type="entry name" value="HTH_HARE"/>
    <property type="match status" value="1"/>
</dbReference>
<dbReference type="InterPro" id="IPR029757">
    <property type="entry name" value="RpoE"/>
</dbReference>
<dbReference type="NCBIfam" id="TIGR04567">
    <property type="entry name" value="RNAP_delt_lowGC"/>
    <property type="match status" value="1"/>
</dbReference>
<evidence type="ECO:0000259" key="8">
    <source>
        <dbReference type="PROSITE" id="PS51913"/>
    </source>
</evidence>
<sequence length="189" mass="21776">MKIEVFEGQNKDELSMIEVAHAMLEQNGKEMEFSVLVNAIQDYLGRSDADIRANLSTFYTDLNTDGSFIPLGGNVWALRAWYAIDEINEEIIALDEVDDEDRPKKKRKKVNAFADLDDAIDYSDDDPEDDEYTEDDNYDDENPDDEKSEVEAYDSELAEVVIDDENEEVEIEEEDDDDDDDFENDEDDK</sequence>
<evidence type="ECO:0000313" key="10">
    <source>
        <dbReference type="Proteomes" id="UP000177273"/>
    </source>
</evidence>
<dbReference type="InterPro" id="IPR038087">
    <property type="entry name" value="RNAP_delta_N_dom_sf"/>
</dbReference>
<keyword evidence="4 6" id="KW-0548">Nucleotidyltransferase</keyword>
<comment type="similarity">
    <text evidence="1 6">Belongs to the RpoE family.</text>
</comment>
<evidence type="ECO:0000256" key="5">
    <source>
        <dbReference type="ARBA" id="ARBA00023163"/>
    </source>
</evidence>
<keyword evidence="3 6" id="KW-0808">Transferase</keyword>
<dbReference type="GO" id="GO:0003899">
    <property type="term" value="F:DNA-directed RNA polymerase activity"/>
    <property type="evidence" value="ECO:0007669"/>
    <property type="project" value="UniProtKB-UniRule"/>
</dbReference>
<feature type="region of interest" description="Disordered" evidence="7">
    <location>
        <begin position="118"/>
        <end position="189"/>
    </location>
</feature>
<evidence type="ECO:0000256" key="7">
    <source>
        <dbReference type="SAM" id="MobiDB-lite"/>
    </source>
</evidence>
<dbReference type="Gene3D" id="1.10.10.1250">
    <property type="entry name" value="RNA polymerase, subunit delta, N-terminal domain"/>
    <property type="match status" value="1"/>
</dbReference>
<keyword evidence="2 6" id="KW-0240">DNA-directed RNA polymerase</keyword>
<dbReference type="Pfam" id="PF05066">
    <property type="entry name" value="HARE-HTH"/>
    <property type="match status" value="1"/>
</dbReference>
<comment type="subunit">
    <text evidence="6">RNAP is composed of a core of 2 alpha, a beta and a beta' subunits. The core is associated with a delta subunit and one of several sigma factors.</text>
</comment>
<dbReference type="OrthoDB" id="401223at2"/>
<dbReference type="HAMAP" id="MF_00357">
    <property type="entry name" value="RNApol_bact_RpoE"/>
    <property type="match status" value="1"/>
</dbReference>
<dbReference type="GO" id="GO:0000428">
    <property type="term" value="C:DNA-directed RNA polymerase complex"/>
    <property type="evidence" value="ECO:0007669"/>
    <property type="project" value="UniProtKB-KW"/>
</dbReference>
<comment type="function">
    <text evidence="6">Participates in both the initiation and recycling phases of transcription. In the presence of the delta subunit, RNAP displays an increased specificity of transcription, a decreased affinity for nucleic acids, and an increased efficiency of RNA synthesis because of enhanced recycling.</text>
</comment>
<evidence type="ECO:0000313" key="9">
    <source>
        <dbReference type="EMBL" id="OFI46634.1"/>
    </source>
</evidence>
<reference evidence="10" key="1">
    <citation type="submission" date="2016-09" db="EMBL/GenBank/DDBJ databases">
        <title>Draft genome sequence of a novel species of the family Streptococcaceae isolated from flowers.</title>
        <authorList>
            <person name="Chuah L.-O."/>
            <person name="Yap K.-P."/>
            <person name="Thong K.L."/>
            <person name="Liong M.T."/>
            <person name="Ahmad R."/>
            <person name="Rusul G."/>
        </authorList>
    </citation>
    <scope>NUCLEOTIDE SEQUENCE [LARGE SCALE GENOMIC DNA]</scope>
    <source>
        <strain evidence="10">HibF3</strain>
    </source>
</reference>
<evidence type="ECO:0000256" key="1">
    <source>
        <dbReference type="ARBA" id="ARBA00009828"/>
    </source>
</evidence>
<dbReference type="EMBL" id="MKIQ01000027">
    <property type="protein sequence ID" value="OFI46634.1"/>
    <property type="molecule type" value="Genomic_DNA"/>
</dbReference>
<name>A0A9Q5JFX3_9LACT</name>
<evidence type="ECO:0000256" key="4">
    <source>
        <dbReference type="ARBA" id="ARBA00022695"/>
    </source>
</evidence>
<dbReference type="AlphaFoldDB" id="A0A9Q5JFX3"/>
<evidence type="ECO:0000256" key="2">
    <source>
        <dbReference type="ARBA" id="ARBA00022478"/>
    </source>
</evidence>
<dbReference type="Proteomes" id="UP000177273">
    <property type="component" value="Unassembled WGS sequence"/>
</dbReference>
<accession>A0A9Q5JFX3</accession>
<evidence type="ECO:0000256" key="6">
    <source>
        <dbReference type="HAMAP-Rule" id="MF_00357"/>
    </source>
</evidence>
<keyword evidence="5 6" id="KW-0804">Transcription</keyword>
<organism evidence="9 10">
    <name type="scientific">Floricoccus penangensis</name>
    <dbReference type="NCBI Taxonomy" id="1859475"/>
    <lineage>
        <taxon>Bacteria</taxon>
        <taxon>Bacillati</taxon>
        <taxon>Bacillota</taxon>
        <taxon>Bacilli</taxon>
        <taxon>Lactobacillales</taxon>
        <taxon>Streptococcaceae</taxon>
        <taxon>Floricoccus</taxon>
    </lineage>
</organism>